<dbReference type="Gene3D" id="1.10.760.10">
    <property type="entry name" value="Cytochrome c-like domain"/>
    <property type="match status" value="1"/>
</dbReference>
<evidence type="ECO:0000256" key="1">
    <source>
        <dbReference type="ARBA" id="ARBA00022617"/>
    </source>
</evidence>
<protein>
    <submittedName>
        <fullName evidence="7">Cytochrome c</fullName>
    </submittedName>
</protein>
<evidence type="ECO:0000313" key="8">
    <source>
        <dbReference type="Proteomes" id="UP000236724"/>
    </source>
</evidence>
<evidence type="ECO:0000259" key="6">
    <source>
        <dbReference type="PROSITE" id="PS51007"/>
    </source>
</evidence>
<proteinExistence type="predicted"/>
<keyword evidence="8" id="KW-1185">Reference proteome</keyword>
<keyword evidence="1 4" id="KW-0349">Heme</keyword>
<keyword evidence="2 4" id="KW-0479">Metal-binding</keyword>
<dbReference type="EMBL" id="FMSV02000550">
    <property type="protein sequence ID" value="SEH08483.1"/>
    <property type="molecule type" value="Genomic_DNA"/>
</dbReference>
<evidence type="ECO:0000256" key="5">
    <source>
        <dbReference type="SAM" id="SignalP"/>
    </source>
</evidence>
<dbReference type="Proteomes" id="UP000236724">
    <property type="component" value="Unassembled WGS sequence"/>
</dbReference>
<dbReference type="InterPro" id="IPR036909">
    <property type="entry name" value="Cyt_c-like_dom_sf"/>
</dbReference>
<evidence type="ECO:0000256" key="2">
    <source>
        <dbReference type="ARBA" id="ARBA00022723"/>
    </source>
</evidence>
<evidence type="ECO:0000313" key="7">
    <source>
        <dbReference type="EMBL" id="SEH08483.1"/>
    </source>
</evidence>
<accession>A0A1H6FFQ7</accession>
<evidence type="ECO:0000256" key="3">
    <source>
        <dbReference type="ARBA" id="ARBA00023004"/>
    </source>
</evidence>
<dbReference type="AlphaFoldDB" id="A0A1H6FFQ7"/>
<dbReference type="PROSITE" id="PS51007">
    <property type="entry name" value="CYTC"/>
    <property type="match status" value="1"/>
</dbReference>
<dbReference type="GO" id="GO:0009055">
    <property type="term" value="F:electron transfer activity"/>
    <property type="evidence" value="ECO:0007669"/>
    <property type="project" value="InterPro"/>
</dbReference>
<dbReference type="InterPro" id="IPR030999">
    <property type="entry name" value="Thiosulf_SoxX"/>
</dbReference>
<organism evidence="7 8">
    <name type="scientific">Candidatus Venteria ishoeyi</name>
    <dbReference type="NCBI Taxonomy" id="1899563"/>
    <lineage>
        <taxon>Bacteria</taxon>
        <taxon>Pseudomonadati</taxon>
        <taxon>Pseudomonadota</taxon>
        <taxon>Gammaproteobacteria</taxon>
        <taxon>Thiotrichales</taxon>
        <taxon>Thiotrichaceae</taxon>
        <taxon>Venteria</taxon>
    </lineage>
</organism>
<feature type="chain" id="PRO_5014848032" evidence="5">
    <location>
        <begin position="27"/>
        <end position="120"/>
    </location>
</feature>
<keyword evidence="5" id="KW-0732">Signal</keyword>
<name>A0A1H6FFQ7_9GAMM</name>
<dbReference type="Pfam" id="PF13442">
    <property type="entry name" value="Cytochrome_CBB3"/>
    <property type="match status" value="1"/>
</dbReference>
<keyword evidence="3 4" id="KW-0408">Iron</keyword>
<dbReference type="GO" id="GO:0046872">
    <property type="term" value="F:metal ion binding"/>
    <property type="evidence" value="ECO:0007669"/>
    <property type="project" value="UniProtKB-KW"/>
</dbReference>
<reference evidence="7 8" key="1">
    <citation type="submission" date="2016-10" db="EMBL/GenBank/DDBJ databases">
        <authorList>
            <person name="de Groot N.N."/>
        </authorList>
    </citation>
    <scope>NUCLEOTIDE SEQUENCE [LARGE SCALE GENOMIC DNA]</scope>
    <source>
        <strain evidence="7">MBHS1</strain>
    </source>
</reference>
<dbReference type="GO" id="GO:0020037">
    <property type="term" value="F:heme binding"/>
    <property type="evidence" value="ECO:0007669"/>
    <property type="project" value="InterPro"/>
</dbReference>
<sequence length="120" mass="12858">MKCIKPILLSATLLLGGLVSPSLVMADDKPSIVEQGKDIAFKRAKGNCLACHLIIGGESPGNIGPPLVGMKLRFPDKAVLRAQIEDATVKNPYSMMPPFGKHGILSAAEIDKLIEFLYTL</sequence>
<dbReference type="InterPro" id="IPR009056">
    <property type="entry name" value="Cyt_c-like_dom"/>
</dbReference>
<evidence type="ECO:0000256" key="4">
    <source>
        <dbReference type="PROSITE-ProRule" id="PRU00433"/>
    </source>
</evidence>
<feature type="signal peptide" evidence="5">
    <location>
        <begin position="1"/>
        <end position="26"/>
    </location>
</feature>
<dbReference type="OrthoDB" id="9793634at2"/>
<feature type="domain" description="Cytochrome c" evidence="6">
    <location>
        <begin position="31"/>
        <end position="120"/>
    </location>
</feature>
<gene>
    <name evidence="7" type="ORF">MBHS_04375</name>
</gene>
<dbReference type="NCBIfam" id="TIGR04485">
    <property type="entry name" value="thiosulf_SoxX"/>
    <property type="match status" value="1"/>
</dbReference>
<dbReference type="RefSeq" id="WP_103922026.1">
    <property type="nucleotide sequence ID" value="NZ_FMSV02000550.1"/>
</dbReference>
<dbReference type="SUPFAM" id="SSF46626">
    <property type="entry name" value="Cytochrome c"/>
    <property type="match status" value="1"/>
</dbReference>